<feature type="region of interest" description="Disordered" evidence="4">
    <location>
        <begin position="1322"/>
        <end position="1350"/>
    </location>
</feature>
<dbReference type="EMBL" id="ABEU02000009">
    <property type="protein sequence ID" value="PNR48719.1"/>
    <property type="molecule type" value="Genomic_DNA"/>
</dbReference>
<dbReference type="EnsemblPlants" id="Pp3c9_25870V3.4">
    <property type="protein sequence ID" value="Pp3c9_25870V3.4"/>
    <property type="gene ID" value="Pp3c9_25870"/>
</dbReference>
<feature type="compositionally biased region" description="Basic and acidic residues" evidence="4">
    <location>
        <begin position="494"/>
        <end position="523"/>
    </location>
</feature>
<feature type="compositionally biased region" description="Basic and acidic residues" evidence="4">
    <location>
        <begin position="393"/>
        <end position="411"/>
    </location>
</feature>
<dbReference type="InterPro" id="IPR011124">
    <property type="entry name" value="Znf_CW"/>
</dbReference>
<evidence type="ECO:0000313" key="6">
    <source>
        <dbReference type="EMBL" id="PNR48719.1"/>
    </source>
</evidence>
<dbReference type="PROSITE" id="PS51050">
    <property type="entry name" value="ZF_CW"/>
    <property type="match status" value="1"/>
</dbReference>
<feature type="compositionally biased region" description="Basic and acidic residues" evidence="4">
    <location>
        <begin position="1014"/>
        <end position="1026"/>
    </location>
</feature>
<feature type="compositionally biased region" description="Basic and acidic residues" evidence="4">
    <location>
        <begin position="254"/>
        <end position="274"/>
    </location>
</feature>
<dbReference type="EnsemblPlants" id="Pp3c9_25870V3.3">
    <property type="protein sequence ID" value="Pp3c9_25870V3.3"/>
    <property type="gene ID" value="Pp3c9_25870"/>
</dbReference>
<dbReference type="Proteomes" id="UP000006727">
    <property type="component" value="Chromosome 9"/>
</dbReference>
<evidence type="ECO:0000313" key="8">
    <source>
        <dbReference type="Proteomes" id="UP000006727"/>
    </source>
</evidence>
<dbReference type="PANTHER" id="PTHR46524">
    <property type="entry name" value="CW-TYPE ZINC FINGER"/>
    <property type="match status" value="1"/>
</dbReference>
<feature type="region of interest" description="Disordered" evidence="4">
    <location>
        <begin position="240"/>
        <end position="527"/>
    </location>
</feature>
<feature type="compositionally biased region" description="Basic and acidic residues" evidence="4">
    <location>
        <begin position="1034"/>
        <end position="1053"/>
    </location>
</feature>
<feature type="compositionally biased region" description="Basic residues" evidence="4">
    <location>
        <begin position="693"/>
        <end position="705"/>
    </location>
</feature>
<dbReference type="EnsemblPlants" id="Pp3c9_25870V3.1">
    <property type="protein sequence ID" value="Pp3c9_25870V3.1"/>
    <property type="gene ID" value="Pp3c9_25870"/>
</dbReference>
<dbReference type="EnsemblPlants" id="Pp3c9_25870V3.2">
    <property type="protein sequence ID" value="Pp3c9_25870V3.2"/>
    <property type="gene ID" value="Pp3c9_25870"/>
</dbReference>
<gene>
    <name evidence="7" type="primary">LOC112286689</name>
    <name evidence="6" type="ORF">PHYPA_013196</name>
</gene>
<keyword evidence="1" id="KW-0479">Metal-binding</keyword>
<feature type="compositionally biased region" description="Basic and acidic residues" evidence="4">
    <location>
        <begin position="1068"/>
        <end position="1111"/>
    </location>
</feature>
<feature type="compositionally biased region" description="Basic and acidic residues" evidence="4">
    <location>
        <begin position="806"/>
        <end position="827"/>
    </location>
</feature>
<reference evidence="6 8" key="1">
    <citation type="journal article" date="2008" name="Science">
        <title>The Physcomitrella genome reveals evolutionary insights into the conquest of land by plants.</title>
        <authorList>
            <person name="Rensing S."/>
            <person name="Lang D."/>
            <person name="Zimmer A."/>
            <person name="Terry A."/>
            <person name="Salamov A."/>
            <person name="Shapiro H."/>
            <person name="Nishiyama T."/>
            <person name="Perroud P.-F."/>
            <person name="Lindquist E."/>
            <person name="Kamisugi Y."/>
            <person name="Tanahashi T."/>
            <person name="Sakakibara K."/>
            <person name="Fujita T."/>
            <person name="Oishi K."/>
            <person name="Shin-I T."/>
            <person name="Kuroki Y."/>
            <person name="Toyoda A."/>
            <person name="Suzuki Y."/>
            <person name="Hashimoto A."/>
            <person name="Yamaguchi K."/>
            <person name="Sugano A."/>
            <person name="Kohara Y."/>
            <person name="Fujiyama A."/>
            <person name="Anterola A."/>
            <person name="Aoki S."/>
            <person name="Ashton N."/>
            <person name="Barbazuk W.B."/>
            <person name="Barker E."/>
            <person name="Bennetzen J."/>
            <person name="Bezanilla M."/>
            <person name="Blankenship R."/>
            <person name="Cho S.H."/>
            <person name="Dutcher S."/>
            <person name="Estelle M."/>
            <person name="Fawcett J.A."/>
            <person name="Gundlach H."/>
            <person name="Hanada K."/>
            <person name="Heyl A."/>
            <person name="Hicks K.A."/>
            <person name="Hugh J."/>
            <person name="Lohr M."/>
            <person name="Mayer K."/>
            <person name="Melkozernov A."/>
            <person name="Murata T."/>
            <person name="Nelson D."/>
            <person name="Pils B."/>
            <person name="Prigge M."/>
            <person name="Reiss B."/>
            <person name="Renner T."/>
            <person name="Rombauts S."/>
            <person name="Rushton P."/>
            <person name="Sanderfoot A."/>
            <person name="Schween G."/>
            <person name="Shiu S.-H."/>
            <person name="Stueber K."/>
            <person name="Theodoulou F.L."/>
            <person name="Tu H."/>
            <person name="Van de Peer Y."/>
            <person name="Verrier P.J."/>
            <person name="Waters E."/>
            <person name="Wood A."/>
            <person name="Yang L."/>
            <person name="Cove D."/>
            <person name="Cuming A."/>
            <person name="Hasebe M."/>
            <person name="Lucas S."/>
            <person name="Mishler D.B."/>
            <person name="Reski R."/>
            <person name="Grigoriev I."/>
            <person name="Quatrano R.S."/>
            <person name="Boore J.L."/>
        </authorList>
    </citation>
    <scope>NUCLEOTIDE SEQUENCE [LARGE SCALE GENOMIC DNA]</scope>
    <source>
        <strain evidence="7 8">cv. Gransden 2004</strain>
    </source>
</reference>
<evidence type="ECO:0000313" key="7">
    <source>
        <dbReference type="EnsemblPlants" id="Pp3c9_25870V3.1"/>
    </source>
</evidence>
<reference evidence="6 8" key="2">
    <citation type="journal article" date="2018" name="Plant J.">
        <title>The Physcomitrella patens chromosome-scale assembly reveals moss genome structure and evolution.</title>
        <authorList>
            <person name="Lang D."/>
            <person name="Ullrich K.K."/>
            <person name="Murat F."/>
            <person name="Fuchs J."/>
            <person name="Jenkins J."/>
            <person name="Haas F.B."/>
            <person name="Piednoel M."/>
            <person name="Gundlach H."/>
            <person name="Van Bel M."/>
            <person name="Meyberg R."/>
            <person name="Vives C."/>
            <person name="Morata J."/>
            <person name="Symeonidi A."/>
            <person name="Hiss M."/>
            <person name="Muchero W."/>
            <person name="Kamisugi Y."/>
            <person name="Saleh O."/>
            <person name="Blanc G."/>
            <person name="Decker E.L."/>
            <person name="van Gessel N."/>
            <person name="Grimwood J."/>
            <person name="Hayes R.D."/>
            <person name="Graham S.W."/>
            <person name="Gunter L.E."/>
            <person name="McDaniel S.F."/>
            <person name="Hoernstein S.N.W."/>
            <person name="Larsson A."/>
            <person name="Li F.W."/>
            <person name="Perroud P.F."/>
            <person name="Phillips J."/>
            <person name="Ranjan P."/>
            <person name="Rokshar D.S."/>
            <person name="Rothfels C.J."/>
            <person name="Schneider L."/>
            <person name="Shu S."/>
            <person name="Stevenson D.W."/>
            <person name="Thummler F."/>
            <person name="Tillich M."/>
            <person name="Villarreal Aguilar J.C."/>
            <person name="Widiez T."/>
            <person name="Wong G.K."/>
            <person name="Wymore A."/>
            <person name="Zhang Y."/>
            <person name="Zimmer A.D."/>
            <person name="Quatrano R.S."/>
            <person name="Mayer K.F.X."/>
            <person name="Goodstein D."/>
            <person name="Casacuberta J.M."/>
            <person name="Vandepoele K."/>
            <person name="Reski R."/>
            <person name="Cuming A.C."/>
            <person name="Tuskan G.A."/>
            <person name="Maumus F."/>
            <person name="Salse J."/>
            <person name="Schmutz J."/>
            <person name="Rensing S.A."/>
        </authorList>
    </citation>
    <scope>NUCLEOTIDE SEQUENCE [LARGE SCALE GENOMIC DNA]</scope>
    <source>
        <strain evidence="7 8">cv. Gransden 2004</strain>
    </source>
</reference>
<proteinExistence type="predicted"/>
<feature type="compositionally biased region" description="Acidic residues" evidence="4">
    <location>
        <begin position="1"/>
        <end position="10"/>
    </location>
</feature>
<keyword evidence="2" id="KW-0863">Zinc-finger</keyword>
<dbReference type="RefSeq" id="XP_024384596.1">
    <property type="nucleotide sequence ID" value="XM_024528828.2"/>
</dbReference>
<feature type="compositionally biased region" description="Basic and acidic residues" evidence="4">
    <location>
        <begin position="1167"/>
        <end position="1179"/>
    </location>
</feature>
<dbReference type="OrthoDB" id="757982at2759"/>
<feature type="region of interest" description="Disordered" evidence="4">
    <location>
        <begin position="652"/>
        <end position="1206"/>
    </location>
</feature>
<accession>A0A2K1K4L2</accession>
<evidence type="ECO:0000256" key="4">
    <source>
        <dbReference type="SAM" id="MobiDB-lite"/>
    </source>
</evidence>
<protein>
    <recommendedName>
        <fullName evidence="5">CW-type domain-containing protein</fullName>
    </recommendedName>
</protein>
<reference evidence="7" key="3">
    <citation type="submission" date="2020-12" db="UniProtKB">
        <authorList>
            <consortium name="EnsemblPlants"/>
        </authorList>
    </citation>
    <scope>IDENTIFICATION</scope>
</reference>
<feature type="region of interest" description="Disordered" evidence="4">
    <location>
        <begin position="69"/>
        <end position="115"/>
    </location>
</feature>
<dbReference type="Pfam" id="PF24756">
    <property type="entry name" value="THD_CWZF3-5-7"/>
    <property type="match status" value="1"/>
</dbReference>
<organism evidence="6">
    <name type="scientific">Physcomitrium patens</name>
    <name type="common">Spreading-leaved earth moss</name>
    <name type="synonym">Physcomitrella patens</name>
    <dbReference type="NCBI Taxonomy" id="3218"/>
    <lineage>
        <taxon>Eukaryota</taxon>
        <taxon>Viridiplantae</taxon>
        <taxon>Streptophyta</taxon>
        <taxon>Embryophyta</taxon>
        <taxon>Bryophyta</taxon>
        <taxon>Bryophytina</taxon>
        <taxon>Bryopsida</taxon>
        <taxon>Funariidae</taxon>
        <taxon>Funariales</taxon>
        <taxon>Funariaceae</taxon>
        <taxon>Physcomitrium</taxon>
    </lineage>
</organism>
<name>A0A2K1K4L2_PHYPA</name>
<dbReference type="Gene3D" id="3.30.40.100">
    <property type="match status" value="1"/>
</dbReference>
<feature type="domain" description="CW-type" evidence="5">
    <location>
        <begin position="538"/>
        <end position="591"/>
    </location>
</feature>
<keyword evidence="8" id="KW-1185">Reference proteome</keyword>
<feature type="compositionally biased region" description="Low complexity" evidence="4">
    <location>
        <begin position="919"/>
        <end position="931"/>
    </location>
</feature>
<feature type="compositionally biased region" description="Basic and acidic residues" evidence="4">
    <location>
        <begin position="1128"/>
        <end position="1144"/>
    </location>
</feature>
<feature type="compositionally biased region" description="Acidic residues" evidence="4">
    <location>
        <begin position="159"/>
        <end position="172"/>
    </location>
</feature>
<dbReference type="InterPro" id="IPR056406">
    <property type="entry name" value="THD_CWZF3/5/7"/>
</dbReference>
<dbReference type="InterPro" id="IPR055300">
    <property type="entry name" value="CWZF3/5/7"/>
</dbReference>
<feature type="region of interest" description="Disordered" evidence="4">
    <location>
        <begin position="153"/>
        <end position="186"/>
    </location>
</feature>
<evidence type="ECO:0000256" key="3">
    <source>
        <dbReference type="ARBA" id="ARBA00022833"/>
    </source>
</evidence>
<dbReference type="Gramene" id="Pp3c9_25870V3.2">
    <property type="protein sequence ID" value="Pp3c9_25870V3.2"/>
    <property type="gene ID" value="Pp3c9_25870"/>
</dbReference>
<feature type="compositionally biased region" description="Basic and acidic residues" evidence="4">
    <location>
        <begin position="706"/>
        <end position="727"/>
    </location>
</feature>
<feature type="region of interest" description="Disordered" evidence="4">
    <location>
        <begin position="1"/>
        <end position="22"/>
    </location>
</feature>
<feature type="compositionally biased region" description="Low complexity" evidence="4">
    <location>
        <begin position="1332"/>
        <end position="1343"/>
    </location>
</feature>
<dbReference type="STRING" id="3218.A0A2K1K4L2"/>
<feature type="compositionally biased region" description="Basic and acidic residues" evidence="4">
    <location>
        <begin position="846"/>
        <end position="897"/>
    </location>
</feature>
<feature type="compositionally biased region" description="Basic and acidic residues" evidence="4">
    <location>
        <begin position="288"/>
        <end position="323"/>
    </location>
</feature>
<dbReference type="GeneID" id="112286689"/>
<feature type="compositionally biased region" description="Basic and acidic residues" evidence="4">
    <location>
        <begin position="418"/>
        <end position="465"/>
    </location>
</feature>
<dbReference type="OMA" id="NWLPDMN"/>
<evidence type="ECO:0000256" key="2">
    <source>
        <dbReference type="ARBA" id="ARBA00022771"/>
    </source>
</evidence>
<sequence>MEDEDAELEEGEAKEALDPDTDFSYLDTRLEMLLGDCQKEFQGGNLSTEKLGSKYGGYGTFLPTHARVPSMLADPHPAHPAPPAAEVARPAGEGWSVSAEPARRSAGPSLQQASAKENGVVNALAASNKVKLKIKLGKQAADTEEAKRKAIYNGLGLDDFSDDEPSLDDDDDNYSRSNVESPEPSPMAMIEMMTAPCPEGGLLSPLSDSTVEIMDVKESNFYMHKSGNLPSAATNAYSSANKVDLESPRGPGSDYRKSKGSDAVKHSTDGKKGVDLVAESNGVRKAKRESDTEKTIVKERLLKAGKNEYVKPEQLDSFDEKGMEGFGQEEYDLVKDSTLKSSRKQPENNKPPTANGQKDKGATDGKGSGKPQASKNRDSKEIPRSKTTGKGPALKDFEAVRTIDNEKEGNDKVTSLTEPRKLWKDDTKHTAPARTKENPKEGLKDNSRRDAAGEFKGKDAIRDGSKPGSATKKTNISVTGRKVVPNEQKSSKISQDKKLPVKDNERERVSLSEPVLSKEEEKPPAPLEAAPPSFVLPQLVLDHWVACDKCEQWRLLMPHVDPNSLPKRWRCRMMDWLPNMNNCKWSEAETTAAVYTLLGYQNPALPGAGLPAAAAAPTAVQAPVPAADPVVDKWADEVDTKKNFLPKKGVARKLGSSAPKVGGDKGIDGTTKSKNINDVGLDNLGDGIGGSDKHKHKPKDKVKRTRPSEGEDTRSKKKVLQEQERNIEASQWSKEDMDLEPLPCDRERVGFLHPGETQGGGPGKRKKTVGAAEDLDEISNLKRSKPVKPKVQYDDLQVPSEDDYVETDKRGNVQKSKRDMSMQKPKDNSNTTLQDKETQDINSVLKDLRNRDGVEKREDDRDQGKRSKGLEKQRRSKEDVSDSEQRTWKKRRDDALYERPSQASPQGKSTYGREDLNRSTSSKVSNSSSGSSGPGLKGVGSPLESTVSSSPVRVANGNREFSNRVAPGHTALGADIAMQSSPGPKHVRAASRGSSFDEGEYRQPGATHNTTRFGKQDSSGEARDDGWYDEEDRGVDRAHSHNYHPERHPHSSGDIDDDGHQRRRKGNREHDSDSRRLDIRDYDHVDHSDHYVKERNNPRDDKCRPPRESVPEKPVQGHGVRVAPVSKDSNREGDRIVSNLRKDGGGTAAGPTDLSKRPGASSNTRGGGDRGDGLKREDMEIGLTKASAGEVATDSPAKKEHAHALQSKTLMKAAKDLKHSADRMKNTDETGSTNLYLMSALKFLQSAALLEPLQSESSTSKSMELYKDTAGLCEFCACQYKRRGDLRATALAYTCAAVARTRLMMSKKTSFANDCKEVQSAVESKSAPHVPSNGESPSSSSASDVDNLNKHHGLIPGSKASLSKAAIVSPQVFSGASGTSLNIPARLRPVTTRFLKDAQEMSLLLETWQKAAEATTKAEASEETQGMAAVKQVGELGGLGDIDGVVRLVKVALDAIGH</sequence>
<keyword evidence="3" id="KW-0862">Zinc</keyword>
<evidence type="ECO:0000256" key="1">
    <source>
        <dbReference type="ARBA" id="ARBA00022723"/>
    </source>
</evidence>
<dbReference type="Gramene" id="Pp3c9_25870V3.3">
    <property type="protein sequence ID" value="Pp3c9_25870V3.3"/>
    <property type="gene ID" value="Pp3c9_25870"/>
</dbReference>
<dbReference type="Gramene" id="Pp3c9_25870V3.1">
    <property type="protein sequence ID" value="Pp3c9_25870V3.1"/>
    <property type="gene ID" value="Pp3c9_25870"/>
</dbReference>
<feature type="compositionally biased region" description="Basic and acidic residues" evidence="4">
    <location>
        <begin position="375"/>
        <end position="384"/>
    </location>
</feature>
<dbReference type="GO" id="GO:0008270">
    <property type="term" value="F:zinc ion binding"/>
    <property type="evidence" value="ECO:0007669"/>
    <property type="project" value="UniProtKB-KW"/>
</dbReference>
<dbReference type="PaxDb" id="3218-PP1S131_167V6.1"/>
<dbReference type="Pfam" id="PF07496">
    <property type="entry name" value="zf-CW"/>
    <property type="match status" value="1"/>
</dbReference>
<evidence type="ECO:0000259" key="5">
    <source>
        <dbReference type="PROSITE" id="PS51050"/>
    </source>
</evidence>
<dbReference type="PANTHER" id="PTHR46524:SF7">
    <property type="entry name" value="CW-TYPE ZINC FINGER"/>
    <property type="match status" value="1"/>
</dbReference>
<dbReference type="Gramene" id="Pp3c9_25870V3.4">
    <property type="protein sequence ID" value="Pp3c9_25870V3.4"/>
    <property type="gene ID" value="Pp3c9_25870"/>
</dbReference>